<evidence type="ECO:0000313" key="3">
    <source>
        <dbReference type="RefSeq" id="XP_041418558.1"/>
    </source>
</evidence>
<dbReference type="InterPro" id="IPR013783">
    <property type="entry name" value="Ig-like_fold"/>
</dbReference>
<evidence type="ECO:0000256" key="1">
    <source>
        <dbReference type="SAM" id="SignalP"/>
    </source>
</evidence>
<name>A0A8J1KPA0_XENLA</name>
<dbReference type="Proteomes" id="UP000186698">
    <property type="component" value="Chromosome 5L"/>
</dbReference>
<protein>
    <submittedName>
        <fullName evidence="3">Uncharacterized protein LOC108716104 isoform X2</fullName>
    </submittedName>
</protein>
<organism evidence="2 3">
    <name type="scientific">Xenopus laevis</name>
    <name type="common">African clawed frog</name>
    <dbReference type="NCBI Taxonomy" id="8355"/>
    <lineage>
        <taxon>Eukaryota</taxon>
        <taxon>Metazoa</taxon>
        <taxon>Chordata</taxon>
        <taxon>Craniata</taxon>
        <taxon>Vertebrata</taxon>
        <taxon>Euteleostomi</taxon>
        <taxon>Amphibia</taxon>
        <taxon>Batrachia</taxon>
        <taxon>Anura</taxon>
        <taxon>Pipoidea</taxon>
        <taxon>Pipidae</taxon>
        <taxon>Xenopodinae</taxon>
        <taxon>Xenopus</taxon>
        <taxon>Xenopus</taxon>
    </lineage>
</organism>
<keyword evidence="2" id="KW-1185">Reference proteome</keyword>
<dbReference type="RefSeq" id="XP_041418558.1">
    <property type="nucleotide sequence ID" value="XM_041562624.1"/>
</dbReference>
<sequence length="233" mass="25658">MTNLSQTLLLIATLSHTSYGASIIPTAKPSIWSVRSKGQTQLLCLVPETYGDEISIWFSNGNGTELGTYYSPGIADHLSIIAITKLHKNVPSSNNAVSFSSGTHIVASRSKRNVSSVTDWSKSSFIDPPAHEEHQSPLPLPPQYENLGAYAILSLPTEELKDWGSITCLVADAGTRNVWHQKSFEIQGNQHRFTCVSVLTLRLIVWKLLTFDLLMTSVAILEEGGLERQRSYS</sequence>
<dbReference type="GeneID" id="108716104"/>
<gene>
    <name evidence="3" type="primary">LOC108716104</name>
</gene>
<keyword evidence="1" id="KW-0732">Signal</keyword>
<proteinExistence type="predicted"/>
<dbReference type="AlphaFoldDB" id="A0A8J1KPA0"/>
<feature type="chain" id="PRO_5035289494" evidence="1">
    <location>
        <begin position="21"/>
        <end position="233"/>
    </location>
</feature>
<evidence type="ECO:0000313" key="2">
    <source>
        <dbReference type="Proteomes" id="UP000186698"/>
    </source>
</evidence>
<accession>A0A8J1KPA0</accession>
<feature type="signal peptide" evidence="1">
    <location>
        <begin position="1"/>
        <end position="20"/>
    </location>
</feature>
<dbReference type="Gene3D" id="2.60.40.10">
    <property type="entry name" value="Immunoglobulins"/>
    <property type="match status" value="1"/>
</dbReference>
<reference evidence="3" key="1">
    <citation type="submission" date="2025-08" db="UniProtKB">
        <authorList>
            <consortium name="RefSeq"/>
        </authorList>
    </citation>
    <scope>IDENTIFICATION</scope>
    <source>
        <strain evidence="3">J_2021</strain>
        <tissue evidence="3">Erythrocytes</tissue>
    </source>
</reference>